<feature type="domain" description="YjeF C-terminal" evidence="20">
    <location>
        <begin position="208"/>
        <end position="460"/>
    </location>
</feature>
<keyword evidence="12 17" id="KW-0456">Lyase</keyword>
<comment type="function">
    <text evidence="17">Catalyzes the dehydration of the S-form of NAD(P)HX at the expense of ADP, which is converted to AMP. Together with NAD(P)HX epimerase, which catalyzes the epimerization of the S- and R-forms, the enzyme allows the repair of both epimers of NAD(P)HX, a damaged form of NAD(P)H that is a result of enzymatic or heat-dependent hydration.</text>
</comment>
<gene>
    <name evidence="18" type="primary">nnrE</name>
    <name evidence="17" type="synonym">nnrD</name>
    <name evidence="22" type="ORF">NS319_03130</name>
</gene>
<keyword evidence="6 17" id="KW-0547">Nucleotide-binding</keyword>
<keyword evidence="10 17" id="KW-0520">NAD</keyword>
<accession>A0A147I4I7</accession>
<dbReference type="PATRIC" id="fig|33051.3.peg.1370"/>
<keyword evidence="7 17" id="KW-0067">ATP-binding</keyword>
<evidence type="ECO:0000256" key="11">
    <source>
        <dbReference type="ARBA" id="ARBA00023235"/>
    </source>
</evidence>
<dbReference type="InterPro" id="IPR004443">
    <property type="entry name" value="YjeF_N_dom"/>
</dbReference>
<dbReference type="PANTHER" id="PTHR12592">
    <property type="entry name" value="ATP-DEPENDENT (S)-NAD(P)H-HYDRATE DEHYDRATASE FAMILY MEMBER"/>
    <property type="match status" value="1"/>
</dbReference>
<feature type="binding site" evidence="18">
    <location>
        <position position="151"/>
    </location>
    <ligand>
        <name>(6S)-NADPHX</name>
        <dbReference type="ChEBI" id="CHEBI:64076"/>
    </ligand>
</feature>
<dbReference type="InterPro" id="IPR017953">
    <property type="entry name" value="Carbohydrate_kinase_pred_CS"/>
</dbReference>
<feature type="binding site" evidence="17">
    <location>
        <position position="345"/>
    </location>
    <ligand>
        <name>(6S)-NADPHX</name>
        <dbReference type="ChEBI" id="CHEBI:64076"/>
    </ligand>
</feature>
<reference evidence="22 23" key="1">
    <citation type="journal article" date="2016" name="Front. Microbiol.">
        <title>Genomic Resource of Rice Seed Associated Bacteria.</title>
        <authorList>
            <person name="Midha S."/>
            <person name="Bansal K."/>
            <person name="Sharma S."/>
            <person name="Kumar N."/>
            <person name="Patil P.P."/>
            <person name="Chaudhry V."/>
            <person name="Patil P.B."/>
        </authorList>
    </citation>
    <scope>NUCLEOTIDE SEQUENCE [LARGE SCALE GENOMIC DNA]</scope>
    <source>
        <strain evidence="22 23">NS319</strain>
    </source>
</reference>
<feature type="binding site" evidence="17">
    <location>
        <position position="297"/>
    </location>
    <ligand>
        <name>(6S)-NADPHX</name>
        <dbReference type="ChEBI" id="CHEBI:64076"/>
    </ligand>
</feature>
<evidence type="ECO:0000256" key="5">
    <source>
        <dbReference type="ARBA" id="ARBA00022723"/>
    </source>
</evidence>
<keyword evidence="8 17" id="KW-0521">NADP</keyword>
<evidence type="ECO:0000256" key="4">
    <source>
        <dbReference type="ARBA" id="ARBA00009524"/>
    </source>
</evidence>
<dbReference type="NCBIfam" id="TIGR00196">
    <property type="entry name" value="yjeF_cterm"/>
    <property type="match status" value="1"/>
</dbReference>
<comment type="catalytic activity">
    <reaction evidence="1 18 19">
        <text>(6R)-NADHX = (6S)-NADHX</text>
        <dbReference type="Rhea" id="RHEA:32215"/>
        <dbReference type="ChEBI" id="CHEBI:64074"/>
        <dbReference type="ChEBI" id="CHEBI:64075"/>
        <dbReference type="EC" id="5.1.99.6"/>
    </reaction>
</comment>
<feature type="binding site" evidence="18">
    <location>
        <position position="154"/>
    </location>
    <ligand>
        <name>K(+)</name>
        <dbReference type="ChEBI" id="CHEBI:29103"/>
    </ligand>
</feature>
<name>A0A147I4I7_9SPHN</name>
<feature type="binding site" evidence="18">
    <location>
        <position position="118"/>
    </location>
    <ligand>
        <name>K(+)</name>
        <dbReference type="ChEBI" id="CHEBI:29103"/>
    </ligand>
</feature>
<dbReference type="SUPFAM" id="SSF64153">
    <property type="entry name" value="YjeF N-terminal domain-like"/>
    <property type="match status" value="1"/>
</dbReference>
<dbReference type="InterPro" id="IPR029056">
    <property type="entry name" value="Ribokinase-like"/>
</dbReference>
<comment type="similarity">
    <text evidence="3 19">In the N-terminal section; belongs to the NnrE/AIBP family.</text>
</comment>
<dbReference type="GO" id="GO:0110051">
    <property type="term" value="P:metabolite repair"/>
    <property type="evidence" value="ECO:0007669"/>
    <property type="project" value="TreeGrafter"/>
</dbReference>
<dbReference type="GO" id="GO:0046872">
    <property type="term" value="F:metal ion binding"/>
    <property type="evidence" value="ECO:0007669"/>
    <property type="project" value="UniProtKB-UniRule"/>
</dbReference>
<keyword evidence="22" id="KW-0808">Transferase</keyword>
<evidence type="ECO:0000256" key="17">
    <source>
        <dbReference type="HAMAP-Rule" id="MF_01965"/>
    </source>
</evidence>
<organism evidence="22 23">
    <name type="scientific">Sphingomonas sanguinis</name>
    <dbReference type="NCBI Taxonomy" id="33051"/>
    <lineage>
        <taxon>Bacteria</taxon>
        <taxon>Pseudomonadati</taxon>
        <taxon>Pseudomonadota</taxon>
        <taxon>Alphaproteobacteria</taxon>
        <taxon>Sphingomonadales</taxon>
        <taxon>Sphingomonadaceae</taxon>
        <taxon>Sphingomonas</taxon>
    </lineage>
</organism>
<feature type="binding site" evidence="17">
    <location>
        <position position="408"/>
    </location>
    <ligand>
        <name>(6S)-NADPHX</name>
        <dbReference type="ChEBI" id="CHEBI:64076"/>
    </ligand>
</feature>
<comment type="similarity">
    <text evidence="18">Belongs to the NnrE/AIBP family.</text>
</comment>
<dbReference type="GO" id="GO:0016301">
    <property type="term" value="F:kinase activity"/>
    <property type="evidence" value="ECO:0007669"/>
    <property type="project" value="UniProtKB-KW"/>
</dbReference>
<dbReference type="Gene3D" id="3.40.50.10260">
    <property type="entry name" value="YjeF N-terminal domain"/>
    <property type="match status" value="1"/>
</dbReference>
<dbReference type="Pfam" id="PF01256">
    <property type="entry name" value="Carb_kinase"/>
    <property type="match status" value="1"/>
</dbReference>
<comment type="caution">
    <text evidence="18">Lacks conserved residue(s) required for the propagation of feature annotation.</text>
</comment>
<dbReference type="EMBL" id="LDTD01000020">
    <property type="protein sequence ID" value="KTT73368.1"/>
    <property type="molecule type" value="Genomic_DNA"/>
</dbReference>
<evidence type="ECO:0000256" key="9">
    <source>
        <dbReference type="ARBA" id="ARBA00022958"/>
    </source>
</evidence>
<dbReference type="NCBIfam" id="TIGR00197">
    <property type="entry name" value="yjeF_nterm"/>
    <property type="match status" value="1"/>
</dbReference>
<dbReference type="Gene3D" id="3.40.1190.20">
    <property type="match status" value="1"/>
</dbReference>
<dbReference type="PROSITE" id="PS01049">
    <property type="entry name" value="YJEF_C_1"/>
    <property type="match status" value="1"/>
</dbReference>
<comment type="function">
    <text evidence="14 19">Bifunctional enzyme that catalyzes the epimerization of the S- and R-forms of NAD(P)HX and the dehydration of the S-form of NAD(P)HX at the expense of ADP, which is converted to AMP. This allows the repair of both epimers of NAD(P)HX, a damaged form of NAD(P)H that is a result of enzymatic or heat-dependent hydration.</text>
</comment>
<dbReference type="PANTHER" id="PTHR12592:SF0">
    <property type="entry name" value="ATP-DEPENDENT (S)-NAD(P)H-HYDRATE DEHYDRATASE"/>
    <property type="match status" value="1"/>
</dbReference>
<keyword evidence="5 18" id="KW-0479">Metal-binding</keyword>
<dbReference type="PROSITE" id="PS01050">
    <property type="entry name" value="YJEF_C_2"/>
    <property type="match status" value="1"/>
</dbReference>
<dbReference type="HAMAP" id="MF_01966">
    <property type="entry name" value="NADHX_epimerase"/>
    <property type="match status" value="1"/>
</dbReference>
<feature type="binding site" evidence="17">
    <location>
        <position position="407"/>
    </location>
    <ligand>
        <name>AMP</name>
        <dbReference type="ChEBI" id="CHEBI:456215"/>
    </ligand>
</feature>
<dbReference type="RefSeq" id="WP_058732361.1">
    <property type="nucleotide sequence ID" value="NZ_LDTD01000020.1"/>
</dbReference>
<evidence type="ECO:0000256" key="1">
    <source>
        <dbReference type="ARBA" id="ARBA00000013"/>
    </source>
</evidence>
<comment type="similarity">
    <text evidence="17">Belongs to the NnrD/CARKD family.</text>
</comment>
<keyword evidence="13" id="KW-0511">Multifunctional enzyme</keyword>
<dbReference type="GO" id="GO:0005524">
    <property type="term" value="F:ATP binding"/>
    <property type="evidence" value="ECO:0007669"/>
    <property type="project" value="UniProtKB-UniRule"/>
</dbReference>
<feature type="binding site" evidence="18">
    <location>
        <begin position="61"/>
        <end position="65"/>
    </location>
    <ligand>
        <name>(6S)-NADPHX</name>
        <dbReference type="ChEBI" id="CHEBI:64076"/>
    </ligand>
</feature>
<evidence type="ECO:0000256" key="16">
    <source>
        <dbReference type="ARBA" id="ARBA00049209"/>
    </source>
</evidence>
<keyword evidence="9 18" id="KW-0630">Potassium</keyword>
<evidence type="ECO:0000256" key="15">
    <source>
        <dbReference type="ARBA" id="ARBA00048238"/>
    </source>
</evidence>
<dbReference type="GO" id="GO:0052856">
    <property type="term" value="F:NAD(P)HX epimerase activity"/>
    <property type="evidence" value="ECO:0007669"/>
    <property type="project" value="UniProtKB-UniRule"/>
</dbReference>
<protein>
    <recommendedName>
        <fullName evidence="19">Bifunctional NAD(P)H-hydrate repair enzyme</fullName>
    </recommendedName>
    <alternativeName>
        <fullName evidence="19">Nicotinamide nucleotide repair protein</fullName>
    </alternativeName>
    <domain>
        <recommendedName>
            <fullName evidence="19">ADP-dependent (S)-NAD(P)H-hydrate dehydratase</fullName>
            <ecNumber evidence="19">4.2.1.136</ecNumber>
        </recommendedName>
        <alternativeName>
            <fullName evidence="19">ADP-dependent NAD(P)HX dehydratase</fullName>
        </alternativeName>
    </domain>
    <domain>
        <recommendedName>
            <fullName evidence="19">NAD(P)H-hydrate epimerase</fullName>
            <ecNumber evidence="19">5.1.99.6</ecNumber>
        </recommendedName>
    </domain>
</protein>
<feature type="binding site" evidence="18">
    <location>
        <begin position="122"/>
        <end position="128"/>
    </location>
    <ligand>
        <name>(6S)-NADPHX</name>
        <dbReference type="ChEBI" id="CHEBI:64076"/>
    </ligand>
</feature>
<dbReference type="PIRSF" id="PIRSF017184">
    <property type="entry name" value="Nnr"/>
    <property type="match status" value="1"/>
</dbReference>
<comment type="function">
    <text evidence="18">Catalyzes the epimerization of the S- and R-forms of NAD(P)HX, a damaged form of NAD(P)H that is a result of enzymatic or heat-dependent hydration. This is a prerequisite for the S-specific NAD(P)H-hydrate dehydratase to allow the repair of both epimers of NAD(P)HX.</text>
</comment>
<feature type="binding site" evidence="18">
    <location>
        <position position="62"/>
    </location>
    <ligand>
        <name>K(+)</name>
        <dbReference type="ChEBI" id="CHEBI:29103"/>
    </ligand>
</feature>
<keyword evidence="22" id="KW-0418">Kinase</keyword>
<evidence type="ECO:0000256" key="14">
    <source>
        <dbReference type="ARBA" id="ARBA00025153"/>
    </source>
</evidence>
<comment type="cofactor">
    <cofactor evidence="18 19">
        <name>K(+)</name>
        <dbReference type="ChEBI" id="CHEBI:29103"/>
    </cofactor>
    <text evidence="18 19">Binds 1 potassium ion per subunit.</text>
</comment>
<evidence type="ECO:0000259" key="20">
    <source>
        <dbReference type="PROSITE" id="PS51383"/>
    </source>
</evidence>
<evidence type="ECO:0000313" key="22">
    <source>
        <dbReference type="EMBL" id="KTT73368.1"/>
    </source>
</evidence>
<evidence type="ECO:0000256" key="10">
    <source>
        <dbReference type="ARBA" id="ARBA00023027"/>
    </source>
</evidence>
<evidence type="ECO:0000256" key="3">
    <source>
        <dbReference type="ARBA" id="ARBA00006001"/>
    </source>
</evidence>
<dbReference type="GO" id="GO:0052855">
    <property type="term" value="F:ADP-dependent NAD(P)H-hydrate dehydratase activity"/>
    <property type="evidence" value="ECO:0007669"/>
    <property type="project" value="UniProtKB-UniRule"/>
</dbReference>
<dbReference type="EC" id="4.2.1.136" evidence="19"/>
<dbReference type="Pfam" id="PF03853">
    <property type="entry name" value="YjeF_N"/>
    <property type="match status" value="1"/>
</dbReference>
<dbReference type="Proteomes" id="UP000072867">
    <property type="component" value="Unassembled WGS sequence"/>
</dbReference>
<evidence type="ECO:0000256" key="19">
    <source>
        <dbReference type="PIRNR" id="PIRNR017184"/>
    </source>
</evidence>
<evidence type="ECO:0000256" key="18">
    <source>
        <dbReference type="HAMAP-Rule" id="MF_01966"/>
    </source>
</evidence>
<dbReference type="InterPro" id="IPR030677">
    <property type="entry name" value="Nnr"/>
</dbReference>
<comment type="catalytic activity">
    <reaction evidence="2 18 19">
        <text>(6R)-NADPHX = (6S)-NADPHX</text>
        <dbReference type="Rhea" id="RHEA:32227"/>
        <dbReference type="ChEBI" id="CHEBI:64076"/>
        <dbReference type="ChEBI" id="CHEBI:64077"/>
        <dbReference type="EC" id="5.1.99.6"/>
    </reaction>
</comment>
<feature type="domain" description="YjeF N-terminal" evidence="21">
    <location>
        <begin position="15"/>
        <end position="208"/>
    </location>
</feature>
<dbReference type="EC" id="5.1.99.6" evidence="19"/>
<keyword evidence="11 18" id="KW-0413">Isomerase</keyword>
<evidence type="ECO:0000256" key="6">
    <source>
        <dbReference type="ARBA" id="ARBA00022741"/>
    </source>
</evidence>
<dbReference type="InterPro" id="IPR000631">
    <property type="entry name" value="CARKD"/>
</dbReference>
<dbReference type="AlphaFoldDB" id="A0A147I4I7"/>
<dbReference type="CDD" id="cd01171">
    <property type="entry name" value="YXKO-related"/>
    <property type="match status" value="1"/>
</dbReference>
<evidence type="ECO:0000256" key="12">
    <source>
        <dbReference type="ARBA" id="ARBA00023239"/>
    </source>
</evidence>
<dbReference type="SUPFAM" id="SSF53613">
    <property type="entry name" value="Ribokinase-like"/>
    <property type="match status" value="1"/>
</dbReference>
<comment type="cofactor">
    <cofactor evidence="17">
        <name>Mg(2+)</name>
        <dbReference type="ChEBI" id="CHEBI:18420"/>
    </cofactor>
</comment>
<comment type="catalytic activity">
    <reaction evidence="15 17 19">
        <text>(6S)-NADHX + ADP = AMP + phosphate + NADH + H(+)</text>
        <dbReference type="Rhea" id="RHEA:32223"/>
        <dbReference type="ChEBI" id="CHEBI:15378"/>
        <dbReference type="ChEBI" id="CHEBI:43474"/>
        <dbReference type="ChEBI" id="CHEBI:57945"/>
        <dbReference type="ChEBI" id="CHEBI:64074"/>
        <dbReference type="ChEBI" id="CHEBI:456215"/>
        <dbReference type="ChEBI" id="CHEBI:456216"/>
        <dbReference type="EC" id="4.2.1.136"/>
    </reaction>
</comment>
<comment type="catalytic activity">
    <reaction evidence="16 17 19">
        <text>(6S)-NADPHX + ADP = AMP + phosphate + NADPH + H(+)</text>
        <dbReference type="Rhea" id="RHEA:32235"/>
        <dbReference type="ChEBI" id="CHEBI:15378"/>
        <dbReference type="ChEBI" id="CHEBI:43474"/>
        <dbReference type="ChEBI" id="CHEBI:57783"/>
        <dbReference type="ChEBI" id="CHEBI:64076"/>
        <dbReference type="ChEBI" id="CHEBI:456215"/>
        <dbReference type="ChEBI" id="CHEBI:456216"/>
        <dbReference type="EC" id="4.2.1.136"/>
    </reaction>
</comment>
<dbReference type="InterPro" id="IPR036652">
    <property type="entry name" value="YjeF_N_dom_sf"/>
</dbReference>
<dbReference type="STRING" id="33051.SB4_00250"/>
<evidence type="ECO:0000313" key="23">
    <source>
        <dbReference type="Proteomes" id="UP000072867"/>
    </source>
</evidence>
<evidence type="ECO:0000256" key="13">
    <source>
        <dbReference type="ARBA" id="ARBA00023268"/>
    </source>
</evidence>
<dbReference type="PROSITE" id="PS51383">
    <property type="entry name" value="YJEF_C_3"/>
    <property type="match status" value="1"/>
</dbReference>
<feature type="binding site" evidence="17">
    <location>
        <begin position="378"/>
        <end position="382"/>
    </location>
    <ligand>
        <name>AMP</name>
        <dbReference type="ChEBI" id="CHEBI:456215"/>
    </ligand>
</feature>
<feature type="binding site" evidence="17">
    <location>
        <position position="241"/>
    </location>
    <ligand>
        <name>(6S)-NADPHX</name>
        <dbReference type="ChEBI" id="CHEBI:64076"/>
    </ligand>
</feature>
<evidence type="ECO:0000256" key="2">
    <source>
        <dbReference type="ARBA" id="ARBA00000909"/>
    </source>
</evidence>
<evidence type="ECO:0000256" key="7">
    <source>
        <dbReference type="ARBA" id="ARBA00022840"/>
    </source>
</evidence>
<sequence length="460" mass="46623">MIPIHGQPILSAAAMRAAEQAVMAQGVSEAALMDRAGRAIAQAVARLAAGREILVLCGPGNNGGDGYIAAARLREQGQAVRVAALAEPRSEGCRRAAELWGEAVASLDEVEPGPVLVDALFGTGLSRGLESVTEQSLARLAKAAWLRIAVDLPSGIATDTGRLLSEVPRFDVTLALGAVKPSHLLQPAAGRMGEVRLLEIGVPSSGAVRVLAAPALPSPDAHSHKYSRGMVAVVAGSMAGASELAAMAAARAGAGYVLLLASDVTSGPSRPHAIVRRDFSPDALADDRIGAVAIGPGLGRDDDARRRLGAALGSGRPLVIDGDALRLVETEALAAHIGPKILTPHGGEFTHLFGAMTADKLTATLVAARRSNAIVVHKGADTVIAAPDGRAILCPEASPWLSTAGTGDVLAGAVAAMLAAGLEPLAAAEAGVWLHAQAARVCGKAFIADDLADALSAVRG</sequence>
<comment type="similarity">
    <text evidence="4 19">In the C-terminal section; belongs to the NnrD/CARKD family.</text>
</comment>
<comment type="caution">
    <text evidence="22">The sequence shown here is derived from an EMBL/GenBank/DDBJ whole genome shotgun (WGS) entry which is preliminary data.</text>
</comment>
<dbReference type="PROSITE" id="PS51385">
    <property type="entry name" value="YJEF_N"/>
    <property type="match status" value="1"/>
</dbReference>
<evidence type="ECO:0000259" key="21">
    <source>
        <dbReference type="PROSITE" id="PS51385"/>
    </source>
</evidence>
<dbReference type="HAMAP" id="MF_01965">
    <property type="entry name" value="NADHX_dehydratase"/>
    <property type="match status" value="1"/>
</dbReference>
<dbReference type="GO" id="GO:0046496">
    <property type="term" value="P:nicotinamide nucleotide metabolic process"/>
    <property type="evidence" value="ECO:0007669"/>
    <property type="project" value="UniProtKB-UniRule"/>
</dbReference>
<comment type="subunit">
    <text evidence="17">Homotetramer.</text>
</comment>
<proteinExistence type="inferred from homology"/>
<evidence type="ECO:0000256" key="8">
    <source>
        <dbReference type="ARBA" id="ARBA00022857"/>
    </source>
</evidence>